<keyword evidence="2" id="KW-1185">Reference proteome</keyword>
<proteinExistence type="predicted"/>
<dbReference type="EMBL" id="CAKXAJ010025589">
    <property type="protein sequence ID" value="CAH2241767.1"/>
    <property type="molecule type" value="Genomic_DNA"/>
</dbReference>
<evidence type="ECO:0000313" key="1">
    <source>
        <dbReference type="EMBL" id="CAH2241767.1"/>
    </source>
</evidence>
<sequence>MSSGENDDSARYSYKKNVSVNVVEGEDVIKCLTNENQSAVHWNEIPSCSKFNHDTVMAPNSFRSHKDELTDVLSDRSDRLIDSDFIVINLSCDVKNVCDSRMKESAVGTNVYNIDCDNPSILSVGASQSLVPVTNNEIVRSENQKLVSLSLSILLAALLEAMRCFAQFLEDIVTPQKL</sequence>
<dbReference type="Proteomes" id="UP000838756">
    <property type="component" value="Unassembled WGS sequence"/>
</dbReference>
<dbReference type="AlphaFoldDB" id="A0A8S4RTZ1"/>
<name>A0A8S4RTZ1_9NEOP</name>
<protein>
    <submittedName>
        <fullName evidence="1">Jg16331 protein</fullName>
    </submittedName>
</protein>
<organism evidence="1 2">
    <name type="scientific">Pararge aegeria aegeria</name>
    <dbReference type="NCBI Taxonomy" id="348720"/>
    <lineage>
        <taxon>Eukaryota</taxon>
        <taxon>Metazoa</taxon>
        <taxon>Ecdysozoa</taxon>
        <taxon>Arthropoda</taxon>
        <taxon>Hexapoda</taxon>
        <taxon>Insecta</taxon>
        <taxon>Pterygota</taxon>
        <taxon>Neoptera</taxon>
        <taxon>Endopterygota</taxon>
        <taxon>Lepidoptera</taxon>
        <taxon>Glossata</taxon>
        <taxon>Ditrysia</taxon>
        <taxon>Papilionoidea</taxon>
        <taxon>Nymphalidae</taxon>
        <taxon>Satyrinae</taxon>
        <taxon>Satyrini</taxon>
        <taxon>Parargina</taxon>
        <taxon>Pararge</taxon>
    </lineage>
</organism>
<reference evidence="1" key="1">
    <citation type="submission" date="2022-03" db="EMBL/GenBank/DDBJ databases">
        <authorList>
            <person name="Lindestad O."/>
        </authorList>
    </citation>
    <scope>NUCLEOTIDE SEQUENCE</scope>
</reference>
<dbReference type="OrthoDB" id="6918000at2759"/>
<gene>
    <name evidence="1" type="primary">jg16331</name>
    <name evidence="1" type="ORF">PAEG_LOCUS18175</name>
</gene>
<comment type="caution">
    <text evidence="1">The sequence shown here is derived from an EMBL/GenBank/DDBJ whole genome shotgun (WGS) entry which is preliminary data.</text>
</comment>
<evidence type="ECO:0000313" key="2">
    <source>
        <dbReference type="Proteomes" id="UP000838756"/>
    </source>
</evidence>
<accession>A0A8S4RTZ1</accession>